<reference evidence="2" key="1">
    <citation type="submission" date="2015-10" db="EMBL/GenBank/DDBJ databases">
        <title>Draft genome sequence of pyrrolomycin-producing Streptomyces vitaminophilus.</title>
        <authorList>
            <person name="Graham D.E."/>
            <person name="Mahan K.M."/>
            <person name="Klingeman D.M."/>
            <person name="Hettich R.L."/>
            <person name="Parry R.J."/>
        </authorList>
    </citation>
    <scope>NUCLEOTIDE SEQUENCE [LARGE SCALE GENOMIC DNA]</scope>
    <source>
        <strain evidence="2">ATCC 31673</strain>
    </source>
</reference>
<evidence type="ECO:0000313" key="3">
    <source>
        <dbReference type="Proteomes" id="UP000050867"/>
    </source>
</evidence>
<protein>
    <submittedName>
        <fullName evidence="2">Uncharacterized protein</fullName>
    </submittedName>
</protein>
<sequence length="65" mass="7575">MLPAPGHAAAEVTRPLRRMVAWPPVADEHREGYDRDLYRRWTDNDHDGCSTAPRCSWTKRSSRLR</sequence>
<dbReference type="AlphaFoldDB" id="A0A0T6LQH0"/>
<organism evidence="2 3">
    <name type="scientific">Wenjunlia vitaminophila</name>
    <name type="common">Streptomyces vitaminophilus</name>
    <dbReference type="NCBI Taxonomy" id="76728"/>
    <lineage>
        <taxon>Bacteria</taxon>
        <taxon>Bacillati</taxon>
        <taxon>Actinomycetota</taxon>
        <taxon>Actinomycetes</taxon>
        <taxon>Kitasatosporales</taxon>
        <taxon>Streptomycetaceae</taxon>
        <taxon>Wenjunlia</taxon>
    </lineage>
</organism>
<feature type="region of interest" description="Disordered" evidence="1">
    <location>
        <begin position="43"/>
        <end position="65"/>
    </location>
</feature>
<gene>
    <name evidence="2" type="ORF">AQ490_25535</name>
</gene>
<comment type="caution">
    <text evidence="2">The sequence shown here is derived from an EMBL/GenBank/DDBJ whole genome shotgun (WGS) entry which is preliminary data.</text>
</comment>
<evidence type="ECO:0000313" key="2">
    <source>
        <dbReference type="EMBL" id="KRV48375.1"/>
    </source>
</evidence>
<dbReference type="EMBL" id="LLZU01000025">
    <property type="protein sequence ID" value="KRV48375.1"/>
    <property type="molecule type" value="Genomic_DNA"/>
</dbReference>
<proteinExistence type="predicted"/>
<evidence type="ECO:0000256" key="1">
    <source>
        <dbReference type="SAM" id="MobiDB-lite"/>
    </source>
</evidence>
<keyword evidence="3" id="KW-1185">Reference proteome</keyword>
<dbReference type="Proteomes" id="UP000050867">
    <property type="component" value="Unassembled WGS sequence"/>
</dbReference>
<name>A0A0T6LQH0_WENVI</name>
<accession>A0A0T6LQH0</accession>